<dbReference type="Proteomes" id="UP001375743">
    <property type="component" value="Unassembled WGS sequence"/>
</dbReference>
<proteinExistence type="predicted"/>
<sequence length="301" mass="33732">MQLSVGQGEDRSVLLFHPCPSEPGCPYCAGSPPPGGFDWSFLGGAYCISLASRPDRATSAAEQLHKVGLCRLVTFYRPTRHPKSPKIGIWESHRAVALDALEKGLETVLVLEDDVRFARFVRPRTVRAVQRALARLPQDWMIFFLGHWVLRAWFVRPNVLRSASACTHAYIASRRLLTWLRDHPFGTAPIVRIAGTGIDAAFAALPGTYAYFPMLATQTASRSDHLTYKPGRKKAWKLKHLFTRSRFRERMLSGLMRPNELAIVALSPLFYLIERLRGPLLVRPATPPLSDPALPGRQRDA</sequence>
<evidence type="ECO:0000313" key="1">
    <source>
        <dbReference type="EMBL" id="MEK0083503.1"/>
    </source>
</evidence>
<dbReference type="EMBL" id="JBBLZC010000008">
    <property type="protein sequence ID" value="MEK0083503.1"/>
    <property type="molecule type" value="Genomic_DNA"/>
</dbReference>
<keyword evidence="2" id="KW-1185">Reference proteome</keyword>
<name>A0ABU8XQQ2_9PROT</name>
<evidence type="ECO:0000313" key="2">
    <source>
        <dbReference type="Proteomes" id="UP001375743"/>
    </source>
</evidence>
<comment type="caution">
    <text evidence="1">The sequence shown here is derived from an EMBL/GenBank/DDBJ whole genome shotgun (WGS) entry which is preliminary data.</text>
</comment>
<protein>
    <submittedName>
        <fullName evidence="1">Uncharacterized protein</fullName>
    </submittedName>
</protein>
<gene>
    <name evidence="1" type="ORF">U1T56_10095</name>
</gene>
<organism evidence="1 2">
    <name type="scientific">Benzoatithermus flavus</name>
    <dbReference type="NCBI Taxonomy" id="3108223"/>
    <lineage>
        <taxon>Bacteria</taxon>
        <taxon>Pseudomonadati</taxon>
        <taxon>Pseudomonadota</taxon>
        <taxon>Alphaproteobacteria</taxon>
        <taxon>Geminicoccales</taxon>
        <taxon>Geminicoccaceae</taxon>
        <taxon>Benzoatithermus</taxon>
    </lineage>
</organism>
<accession>A0ABU8XQQ2</accession>
<reference evidence="1 2" key="1">
    <citation type="submission" date="2024-01" db="EMBL/GenBank/DDBJ databases">
        <title>Multi-omics insights into the function and evolution of sodium benzoate biodegradation pathways in Benzoatithermus flavus gen. nov., sp. nov. from hot spring.</title>
        <authorList>
            <person name="Hu C.-J."/>
            <person name="Li W.-J."/>
        </authorList>
    </citation>
    <scope>NUCLEOTIDE SEQUENCE [LARGE SCALE GENOMIC DNA]</scope>
    <source>
        <strain evidence="1 2">SYSU G07066</strain>
    </source>
</reference>
<dbReference type="RefSeq" id="WP_418159351.1">
    <property type="nucleotide sequence ID" value="NZ_JBBLZC010000008.1"/>
</dbReference>